<proteinExistence type="predicted"/>
<dbReference type="AlphaFoldDB" id="A0A1X7T7J0"/>
<organism evidence="1">
    <name type="scientific">Amphimedon queenslandica</name>
    <name type="common">Sponge</name>
    <dbReference type="NCBI Taxonomy" id="400682"/>
    <lineage>
        <taxon>Eukaryota</taxon>
        <taxon>Metazoa</taxon>
        <taxon>Porifera</taxon>
        <taxon>Demospongiae</taxon>
        <taxon>Heteroscleromorpha</taxon>
        <taxon>Haplosclerida</taxon>
        <taxon>Niphatidae</taxon>
        <taxon>Amphimedon</taxon>
    </lineage>
</organism>
<evidence type="ECO:0000313" key="1">
    <source>
        <dbReference type="EnsemblMetazoa" id="Aqu2.1.10478_001"/>
    </source>
</evidence>
<name>A0A1X7T7J0_AMPQE</name>
<accession>A0A1X7T7J0</accession>
<dbReference type="EnsemblMetazoa" id="Aqu2.1.10478_001">
    <property type="protein sequence ID" value="Aqu2.1.10478_001"/>
    <property type="gene ID" value="Aqu2.1.10478"/>
</dbReference>
<reference evidence="1" key="1">
    <citation type="submission" date="2017-05" db="UniProtKB">
        <authorList>
            <consortium name="EnsemblMetazoa"/>
        </authorList>
    </citation>
    <scope>IDENTIFICATION</scope>
</reference>
<dbReference type="InParanoid" id="A0A1X7T7J0"/>
<protein>
    <submittedName>
        <fullName evidence="1">Uncharacterized protein</fullName>
    </submittedName>
</protein>
<sequence length="91" mass="10393">MEIFLGEVDAVIDNDTTSEEGIQHPEKWLESINSGGLIKLFNDFYEHLQTVEKEIRHLKLPSSKCVPSLEMTTNLLKSRSIEECWSSVAQQ</sequence>